<feature type="non-terminal residue" evidence="1">
    <location>
        <position position="1"/>
    </location>
</feature>
<accession>A0AAD7ZBD7</accession>
<evidence type="ECO:0000313" key="1">
    <source>
        <dbReference type="EMBL" id="KAJ9577595.1"/>
    </source>
</evidence>
<dbReference type="AlphaFoldDB" id="A0AAD7ZBD7"/>
<keyword evidence="2" id="KW-1185">Reference proteome</keyword>
<dbReference type="EMBL" id="JASPKZ010009352">
    <property type="protein sequence ID" value="KAJ9577595.1"/>
    <property type="molecule type" value="Genomic_DNA"/>
</dbReference>
<gene>
    <name evidence="1" type="ORF">L9F63_005782</name>
</gene>
<organism evidence="1 2">
    <name type="scientific">Diploptera punctata</name>
    <name type="common">Pacific beetle cockroach</name>
    <dbReference type="NCBI Taxonomy" id="6984"/>
    <lineage>
        <taxon>Eukaryota</taxon>
        <taxon>Metazoa</taxon>
        <taxon>Ecdysozoa</taxon>
        <taxon>Arthropoda</taxon>
        <taxon>Hexapoda</taxon>
        <taxon>Insecta</taxon>
        <taxon>Pterygota</taxon>
        <taxon>Neoptera</taxon>
        <taxon>Polyneoptera</taxon>
        <taxon>Dictyoptera</taxon>
        <taxon>Blattodea</taxon>
        <taxon>Blaberoidea</taxon>
        <taxon>Blaberidae</taxon>
        <taxon>Diplopterinae</taxon>
        <taxon>Diploptera</taxon>
    </lineage>
</organism>
<protein>
    <submittedName>
        <fullName evidence="1">Uncharacterized protein</fullName>
    </submittedName>
</protein>
<evidence type="ECO:0000313" key="2">
    <source>
        <dbReference type="Proteomes" id="UP001233999"/>
    </source>
</evidence>
<comment type="caution">
    <text evidence="1">The sequence shown here is derived from an EMBL/GenBank/DDBJ whole genome shotgun (WGS) entry which is preliminary data.</text>
</comment>
<dbReference type="Proteomes" id="UP001233999">
    <property type="component" value="Unassembled WGS sequence"/>
</dbReference>
<sequence>LSLKAAMNQEGLYGSFAKLPDLEVFLSIDALKLVINMFALQEFLRMRRYFMNIDIKLFSPYTNTRKGRIMNHSISCSGRLIFLYFF</sequence>
<feature type="non-terminal residue" evidence="1">
    <location>
        <position position="86"/>
    </location>
</feature>
<reference evidence="1" key="2">
    <citation type="submission" date="2023-05" db="EMBL/GenBank/DDBJ databases">
        <authorList>
            <person name="Fouks B."/>
        </authorList>
    </citation>
    <scope>NUCLEOTIDE SEQUENCE</scope>
    <source>
        <strain evidence="1">Stay&amp;Tobe</strain>
        <tissue evidence="1">Testes</tissue>
    </source>
</reference>
<name>A0AAD7ZBD7_DIPPU</name>
<proteinExistence type="predicted"/>
<reference evidence="1" key="1">
    <citation type="journal article" date="2023" name="IScience">
        <title>Live-bearing cockroach genome reveals convergent evolutionary mechanisms linked to viviparity in insects and beyond.</title>
        <authorList>
            <person name="Fouks B."/>
            <person name="Harrison M.C."/>
            <person name="Mikhailova A.A."/>
            <person name="Marchal E."/>
            <person name="English S."/>
            <person name="Carruthers M."/>
            <person name="Jennings E.C."/>
            <person name="Chiamaka E.L."/>
            <person name="Frigard R.A."/>
            <person name="Pippel M."/>
            <person name="Attardo G.M."/>
            <person name="Benoit J.B."/>
            <person name="Bornberg-Bauer E."/>
            <person name="Tobe S.S."/>
        </authorList>
    </citation>
    <scope>NUCLEOTIDE SEQUENCE</scope>
    <source>
        <strain evidence="1">Stay&amp;Tobe</strain>
    </source>
</reference>